<dbReference type="Pfam" id="PF24182">
    <property type="entry name" value="G1RFP"/>
    <property type="match status" value="1"/>
</dbReference>
<evidence type="ECO:0000313" key="2">
    <source>
        <dbReference type="EMBL" id="AOT23122.1"/>
    </source>
</evidence>
<name>A0A1D8EQ02_9CAUD</name>
<accession>A0A1D8EQ02</accession>
<feature type="domain" description="Gene 1 ring forming protein" evidence="1">
    <location>
        <begin position="10"/>
        <end position="42"/>
    </location>
</feature>
<evidence type="ECO:0000313" key="3">
    <source>
        <dbReference type="Proteomes" id="UP000224956"/>
    </source>
</evidence>
<gene>
    <name evidence="2" type="ORF">SEA_TAQUITO_1</name>
</gene>
<keyword evidence="3" id="KW-1185">Reference proteome</keyword>
<protein>
    <recommendedName>
        <fullName evidence="1">Gene 1 ring forming protein domain-containing protein</fullName>
    </recommendedName>
</protein>
<proteinExistence type="predicted"/>
<dbReference type="EMBL" id="KX621007">
    <property type="protein sequence ID" value="AOT23122.1"/>
    <property type="molecule type" value="Genomic_DNA"/>
</dbReference>
<reference evidence="2 3" key="1">
    <citation type="submission" date="2016-07" db="EMBL/GenBank/DDBJ databases">
        <authorList>
            <person name="Henderson J.H."/>
            <person name="Agbayani G."/>
            <person name="Akanbi A."/>
            <person name="Allen L."/>
            <person name="Anton T."/>
            <person name="Bauer V."/>
            <person name="Benoit R."/>
            <person name="Bhakta Y."/>
            <person name="Binongcal M.A."/>
            <person name="Bobovsky T."/>
            <person name="Bual H."/>
            <person name="Calley B."/>
            <person name="Clark M."/>
            <person name="Conahan B."/>
            <person name="Cone E."/>
            <person name="Dardis C."/>
            <person name="Fangman M."/>
            <person name="Flatgard B."/>
            <person name="Focht K."/>
            <person name="Geraci K."/>
            <person name="Goodwin B."/>
            <person name="Hanson H."/>
            <person name="Hunt G."/>
            <person name="Hutton S."/>
            <person name="Illback M."/>
            <person name="Jamsa A."/>
            <person name="Konzek B."/>
            <person name="Kraus A."/>
            <person name="Kuenzi M."/>
            <person name="Laird K."/>
            <person name="Lieb M."/>
            <person name="MacKenzie A."/>
            <person name="Maurer K."/>
            <person name="Miera M."/>
            <person name="Mishler B."/>
            <person name="Naughton C."/>
            <person name="Nease R."/>
            <person name="Nelson B."/>
            <person name="Nigg N."/>
            <person name="O'Sullivan K."/>
            <person name="Orion I."/>
            <person name="Peterson C."/>
            <person name="Peterson S."/>
            <person name="Roletto M."/>
            <person name="Rush L."/>
            <person name="Schlatter T."/>
            <person name="Seidl R."/>
            <person name="Sevy E."/>
            <person name="Sonderby V."/>
            <person name="Souers H."/>
            <person name="Syvertson H."/>
            <person name="Taggard K."/>
            <person name="Takasugi J."/>
            <person name="Tietge S."/>
            <person name="Vasquez C."/>
            <person name="Velasco R."/>
            <person name="Virk M."/>
            <person name="Vologdin S."/>
            <person name="Wing S."/>
            <person name="Winslow J."/>
            <person name="Young E."/>
            <person name="Cunanan N."/>
            <person name="Dasiuk E."/>
            <person name="Fudge K."/>
            <person name="Murphy A."/>
            <person name="Poxleitner M.K."/>
            <person name="Ettinger A.-S.H."/>
            <person name="Anders K.R."/>
            <person name="Schaff J.E."/>
            <person name="Dashiell C.L."/>
            <person name="Macialek J.A."/>
            <person name="Braun M.A."/>
            <person name="Delesalle V.A."/>
            <person name="Hughes L.E."/>
            <person name="Ware V.C."/>
            <person name="Bradley K.W."/>
            <person name="Barker L.P."/>
            <person name="Asai D.J."/>
            <person name="Bowman C.A."/>
            <person name="Russell D.A."/>
            <person name="Pope W.H."/>
            <person name="Jacobs-Sera D."/>
            <person name="Hendrix R.W."/>
            <person name="Hatfull G.F."/>
        </authorList>
    </citation>
    <scope>NUCLEOTIDE SEQUENCE [LARGE SCALE GENOMIC DNA]</scope>
</reference>
<organism evidence="2 3">
    <name type="scientific">Mycobacterium phage Taquito</name>
    <dbReference type="NCBI Taxonomy" id="1897500"/>
    <lineage>
        <taxon>Viruses</taxon>
        <taxon>Duplodnaviria</taxon>
        <taxon>Heunggongvirae</taxon>
        <taxon>Uroviricota</taxon>
        <taxon>Caudoviricetes</taxon>
        <taxon>Weiservirinae</taxon>
        <taxon>Fionnbharthvirus</taxon>
        <taxon>Fionnbharthvirus taquito</taxon>
    </lineage>
</organism>
<dbReference type="Proteomes" id="UP000224956">
    <property type="component" value="Segment"/>
</dbReference>
<evidence type="ECO:0000259" key="1">
    <source>
        <dbReference type="Pfam" id="PF24182"/>
    </source>
</evidence>
<dbReference type="InterPro" id="IPR056427">
    <property type="entry name" value="G1RFP_dom"/>
</dbReference>
<sequence>MDAYEKARVLIDVLAVASRAVEQGTHDGTIVEAASDFADFIEGRL</sequence>